<protein>
    <submittedName>
        <fullName evidence="1">Uncharacterized protein</fullName>
    </submittedName>
</protein>
<dbReference type="Proteomes" id="UP000316621">
    <property type="component" value="Chromosome 6"/>
</dbReference>
<evidence type="ECO:0000313" key="1">
    <source>
        <dbReference type="EMBL" id="RZC65174.1"/>
    </source>
</evidence>
<sequence length="74" mass="7876">MGCLALKPVPVVKLFDGRGDAEDQNSDNYPLGLDDVAGDKGEEEAMKELVLMLDLNIITSLVEAEGVVGGDAKW</sequence>
<organism evidence="1 2">
    <name type="scientific">Papaver somniferum</name>
    <name type="common">Opium poppy</name>
    <dbReference type="NCBI Taxonomy" id="3469"/>
    <lineage>
        <taxon>Eukaryota</taxon>
        <taxon>Viridiplantae</taxon>
        <taxon>Streptophyta</taxon>
        <taxon>Embryophyta</taxon>
        <taxon>Tracheophyta</taxon>
        <taxon>Spermatophyta</taxon>
        <taxon>Magnoliopsida</taxon>
        <taxon>Ranunculales</taxon>
        <taxon>Papaveraceae</taxon>
        <taxon>Papaveroideae</taxon>
        <taxon>Papaver</taxon>
    </lineage>
</organism>
<proteinExistence type="predicted"/>
<gene>
    <name evidence="1" type="ORF">C5167_008862</name>
</gene>
<name>A0A4Y7JVQ6_PAPSO</name>
<keyword evidence="2" id="KW-1185">Reference proteome</keyword>
<accession>A0A4Y7JVQ6</accession>
<dbReference type="Gramene" id="RZC65174">
    <property type="protein sequence ID" value="RZC65174"/>
    <property type="gene ID" value="C5167_008862"/>
</dbReference>
<evidence type="ECO:0000313" key="2">
    <source>
        <dbReference type="Proteomes" id="UP000316621"/>
    </source>
</evidence>
<dbReference type="AlphaFoldDB" id="A0A4Y7JVQ6"/>
<reference evidence="1 2" key="1">
    <citation type="journal article" date="2018" name="Science">
        <title>The opium poppy genome and morphinan production.</title>
        <authorList>
            <person name="Guo L."/>
            <person name="Winzer T."/>
            <person name="Yang X."/>
            <person name="Li Y."/>
            <person name="Ning Z."/>
            <person name="He Z."/>
            <person name="Teodor R."/>
            <person name="Lu Y."/>
            <person name="Bowser T.A."/>
            <person name="Graham I.A."/>
            <person name="Ye K."/>
        </authorList>
    </citation>
    <scope>NUCLEOTIDE SEQUENCE [LARGE SCALE GENOMIC DNA]</scope>
    <source>
        <strain evidence="2">cv. HN1</strain>
        <tissue evidence="1">Leaves</tissue>
    </source>
</reference>
<dbReference type="EMBL" id="CM010720">
    <property type="protein sequence ID" value="RZC65174.1"/>
    <property type="molecule type" value="Genomic_DNA"/>
</dbReference>